<evidence type="ECO:0000313" key="2">
    <source>
        <dbReference type="Proteomes" id="UP000198748"/>
    </source>
</evidence>
<protein>
    <submittedName>
        <fullName evidence="1">Uncharacterized protein</fullName>
    </submittedName>
</protein>
<dbReference type="AlphaFoldDB" id="A0A1G6VBG8"/>
<sequence length="60" mass="6774">METDRKSRPIKVGQIPVKDMSYLEGRVLFPEKLKKAQEILAPFFSAEKVAAQTPSDPDLK</sequence>
<dbReference type="Proteomes" id="UP000198748">
    <property type="component" value="Unassembled WGS sequence"/>
</dbReference>
<dbReference type="STRING" id="659014.SAMN04487996_101194"/>
<dbReference type="EMBL" id="FNAN01000001">
    <property type="protein sequence ID" value="SDD50794.1"/>
    <property type="molecule type" value="Genomic_DNA"/>
</dbReference>
<proteinExistence type="predicted"/>
<name>A0A1G6VBG8_9BACT</name>
<organism evidence="1 2">
    <name type="scientific">Dyadobacter soli</name>
    <dbReference type="NCBI Taxonomy" id="659014"/>
    <lineage>
        <taxon>Bacteria</taxon>
        <taxon>Pseudomonadati</taxon>
        <taxon>Bacteroidota</taxon>
        <taxon>Cytophagia</taxon>
        <taxon>Cytophagales</taxon>
        <taxon>Spirosomataceae</taxon>
        <taxon>Dyadobacter</taxon>
    </lineage>
</organism>
<accession>A0A1G6VBG8</accession>
<evidence type="ECO:0000313" key="1">
    <source>
        <dbReference type="EMBL" id="SDD50794.1"/>
    </source>
</evidence>
<dbReference type="RefSeq" id="WP_090145815.1">
    <property type="nucleotide sequence ID" value="NZ_FNAN01000001.1"/>
</dbReference>
<gene>
    <name evidence="1" type="ORF">SAMN04487996_101194</name>
</gene>
<reference evidence="2" key="1">
    <citation type="submission" date="2016-10" db="EMBL/GenBank/DDBJ databases">
        <authorList>
            <person name="Varghese N."/>
            <person name="Submissions S."/>
        </authorList>
    </citation>
    <scope>NUCLEOTIDE SEQUENCE [LARGE SCALE GENOMIC DNA]</scope>
    <source>
        <strain evidence="2">DSM 25329</strain>
    </source>
</reference>
<keyword evidence="2" id="KW-1185">Reference proteome</keyword>